<dbReference type="KEGG" id="pchi:PC41400_21605"/>
<dbReference type="RefSeq" id="WP_042232935.1">
    <property type="nucleotide sequence ID" value="NZ_CP026520.1"/>
</dbReference>
<evidence type="ECO:0000313" key="1">
    <source>
        <dbReference type="EMBL" id="MCY9599708.1"/>
    </source>
</evidence>
<evidence type="ECO:0000313" key="4">
    <source>
        <dbReference type="Proteomes" id="UP001527202"/>
    </source>
</evidence>
<accession>A0A410X089</accession>
<proteinExistence type="predicted"/>
<protein>
    <submittedName>
        <fullName evidence="2">Uncharacterized protein</fullName>
    </submittedName>
</protein>
<gene>
    <name evidence="1" type="ORF">M5X16_28585</name>
    <name evidence="2" type="ORF">PC41400_21605</name>
</gene>
<name>A0A410X089_9BACL</name>
<dbReference type="AlphaFoldDB" id="A0A410X089"/>
<reference evidence="2 3" key="1">
    <citation type="submission" date="2018-01" db="EMBL/GenBank/DDBJ databases">
        <title>The whole genome sequencing and assembly of Paenibacillus chitinolyticus KCCM 41400 strain.</title>
        <authorList>
            <person name="Kim J.-Y."/>
            <person name="Park M.-K."/>
            <person name="Lee Y.-J."/>
            <person name="Yi H."/>
            <person name="Bahn Y.-S."/>
            <person name="Kim J.F."/>
            <person name="Lee D.-W."/>
        </authorList>
    </citation>
    <scope>NUCLEOTIDE SEQUENCE [LARGE SCALE GENOMIC DNA]</scope>
    <source>
        <strain evidence="2 3">KCCM 41400</strain>
    </source>
</reference>
<dbReference type="OrthoDB" id="2601636at2"/>
<reference evidence="1 4" key="2">
    <citation type="submission" date="2022-05" db="EMBL/GenBank/DDBJ databases">
        <title>Genome Sequencing of Bee-Associated Microbes.</title>
        <authorList>
            <person name="Dunlap C."/>
        </authorList>
    </citation>
    <scope>NUCLEOTIDE SEQUENCE [LARGE SCALE GENOMIC DNA]</scope>
    <source>
        <strain evidence="1 4">NRRL B-23120</strain>
    </source>
</reference>
<organism evidence="2 3">
    <name type="scientific">Paenibacillus chitinolyticus</name>
    <dbReference type="NCBI Taxonomy" id="79263"/>
    <lineage>
        <taxon>Bacteria</taxon>
        <taxon>Bacillati</taxon>
        <taxon>Bacillota</taxon>
        <taxon>Bacilli</taxon>
        <taxon>Bacillales</taxon>
        <taxon>Paenibacillaceae</taxon>
        <taxon>Paenibacillus</taxon>
    </lineage>
</organism>
<evidence type="ECO:0000313" key="2">
    <source>
        <dbReference type="EMBL" id="QAV20118.1"/>
    </source>
</evidence>
<dbReference type="Proteomes" id="UP000288943">
    <property type="component" value="Chromosome"/>
</dbReference>
<dbReference type="EMBL" id="JAMDMJ010000054">
    <property type="protein sequence ID" value="MCY9599708.1"/>
    <property type="molecule type" value="Genomic_DNA"/>
</dbReference>
<sequence length="196" mass="21295">MSAYLTLADTDYVSPSVTLNQSLIVQASSIIDGLCRRSLEVTSYTERIPLVDSLPGGSGYQRGHLTYFPVVAIISAKGRPQYNALSGNFFGPPGFEDIADLSVIDVDKQTGSVACGFNPFGSPYSELEVTYTSGWEVIPDAIKAACGLFINQLAANPNANVKSKKDFDFSIEYFGNSYVTPDIADLLRPFILHSFR</sequence>
<dbReference type="EMBL" id="CP026520">
    <property type="protein sequence ID" value="QAV20118.1"/>
    <property type="molecule type" value="Genomic_DNA"/>
</dbReference>
<keyword evidence="4" id="KW-1185">Reference proteome</keyword>
<dbReference type="GeneID" id="95377392"/>
<evidence type="ECO:0000313" key="3">
    <source>
        <dbReference type="Proteomes" id="UP000288943"/>
    </source>
</evidence>
<dbReference type="Proteomes" id="UP001527202">
    <property type="component" value="Unassembled WGS sequence"/>
</dbReference>